<proteinExistence type="predicted"/>
<accession>A0ACC0X5S7</accession>
<sequence>MTRQKSIFRSMDDSVRLKVQLGDCKAIQIEGKGTIVVKPKSSIERLIHDVYFFPSLAHNLLSVGQLIRKRYLVFFYNDVCEIKTSERIIAKVHMTGSIMFPFELLCLEDYALVANVNDSDRLWHLRYGHLHFNGLTLLSQKKYGVKAAIYCYF</sequence>
<dbReference type="Proteomes" id="UP001163603">
    <property type="component" value="Chromosome 14"/>
</dbReference>
<comment type="caution">
    <text evidence="1">The sequence shown here is derived from an EMBL/GenBank/DDBJ whole genome shotgun (WGS) entry which is preliminary data.</text>
</comment>
<evidence type="ECO:0000313" key="2">
    <source>
        <dbReference type="Proteomes" id="UP001163603"/>
    </source>
</evidence>
<reference evidence="2" key="1">
    <citation type="journal article" date="2023" name="G3 (Bethesda)">
        <title>Genome assembly and association tests identify interacting loci associated with vigor, precocity, and sex in interspecific pistachio rootstocks.</title>
        <authorList>
            <person name="Palmer W."/>
            <person name="Jacygrad E."/>
            <person name="Sagayaradj S."/>
            <person name="Cavanaugh K."/>
            <person name="Han R."/>
            <person name="Bertier L."/>
            <person name="Beede B."/>
            <person name="Kafkas S."/>
            <person name="Golino D."/>
            <person name="Preece J."/>
            <person name="Michelmore R."/>
        </authorList>
    </citation>
    <scope>NUCLEOTIDE SEQUENCE [LARGE SCALE GENOMIC DNA]</scope>
</reference>
<keyword evidence="2" id="KW-1185">Reference proteome</keyword>
<evidence type="ECO:0000313" key="1">
    <source>
        <dbReference type="EMBL" id="KAJ0010182.1"/>
    </source>
</evidence>
<name>A0ACC0X5S7_9ROSI</name>
<protein>
    <submittedName>
        <fullName evidence="1">Uncharacterized protein</fullName>
    </submittedName>
</protein>
<organism evidence="1 2">
    <name type="scientific">Pistacia integerrima</name>
    <dbReference type="NCBI Taxonomy" id="434235"/>
    <lineage>
        <taxon>Eukaryota</taxon>
        <taxon>Viridiplantae</taxon>
        <taxon>Streptophyta</taxon>
        <taxon>Embryophyta</taxon>
        <taxon>Tracheophyta</taxon>
        <taxon>Spermatophyta</taxon>
        <taxon>Magnoliopsida</taxon>
        <taxon>eudicotyledons</taxon>
        <taxon>Gunneridae</taxon>
        <taxon>Pentapetalae</taxon>
        <taxon>rosids</taxon>
        <taxon>malvids</taxon>
        <taxon>Sapindales</taxon>
        <taxon>Anacardiaceae</taxon>
        <taxon>Pistacia</taxon>
    </lineage>
</organism>
<dbReference type="EMBL" id="CM047749">
    <property type="protein sequence ID" value="KAJ0010182.1"/>
    <property type="molecule type" value="Genomic_DNA"/>
</dbReference>
<gene>
    <name evidence="1" type="ORF">Pint_32951</name>
</gene>